<evidence type="ECO:0000313" key="3">
    <source>
        <dbReference type="Proteomes" id="UP001396334"/>
    </source>
</evidence>
<proteinExistence type="predicted"/>
<feature type="region of interest" description="Disordered" evidence="1">
    <location>
        <begin position="158"/>
        <end position="177"/>
    </location>
</feature>
<organism evidence="2 3">
    <name type="scientific">Hibiscus sabdariffa</name>
    <name type="common">roselle</name>
    <dbReference type="NCBI Taxonomy" id="183260"/>
    <lineage>
        <taxon>Eukaryota</taxon>
        <taxon>Viridiplantae</taxon>
        <taxon>Streptophyta</taxon>
        <taxon>Embryophyta</taxon>
        <taxon>Tracheophyta</taxon>
        <taxon>Spermatophyta</taxon>
        <taxon>Magnoliopsida</taxon>
        <taxon>eudicotyledons</taxon>
        <taxon>Gunneridae</taxon>
        <taxon>Pentapetalae</taxon>
        <taxon>rosids</taxon>
        <taxon>malvids</taxon>
        <taxon>Malvales</taxon>
        <taxon>Malvaceae</taxon>
        <taxon>Malvoideae</taxon>
        <taxon>Hibiscus</taxon>
    </lineage>
</organism>
<sequence>MVISRHVVFDELQFPFAGVKSQGVVVSTSSPSYSRSALPFVSASFPLVSGNNLRRADNTIHPTVVESSRSANSDECYSPATPVVSDLELASSSVCGGNEQSQPGSTNNAESLPEQCQIPINTDTELCIPETVGNVSSNVLESTNDAGEVPLLVHDEHNSENEVEEHNNSVNTHPIKP</sequence>
<protein>
    <submittedName>
        <fullName evidence="2">Uncharacterized protein</fullName>
    </submittedName>
</protein>
<evidence type="ECO:0000313" key="2">
    <source>
        <dbReference type="EMBL" id="KAK8987299.1"/>
    </source>
</evidence>
<feature type="compositionally biased region" description="Basic and acidic residues" evidence="1">
    <location>
        <begin position="158"/>
        <end position="167"/>
    </location>
</feature>
<keyword evidence="3" id="KW-1185">Reference proteome</keyword>
<accession>A0ABR2PFV2</accession>
<name>A0ABR2PFV2_9ROSI</name>
<reference evidence="2 3" key="1">
    <citation type="journal article" date="2024" name="G3 (Bethesda)">
        <title>Genome assembly of Hibiscus sabdariffa L. provides insights into metabolisms of medicinal natural products.</title>
        <authorList>
            <person name="Kim T."/>
        </authorList>
    </citation>
    <scope>NUCLEOTIDE SEQUENCE [LARGE SCALE GENOMIC DNA]</scope>
    <source>
        <strain evidence="2">TK-2024</strain>
        <tissue evidence="2">Old leaves</tissue>
    </source>
</reference>
<dbReference type="Proteomes" id="UP001396334">
    <property type="component" value="Unassembled WGS sequence"/>
</dbReference>
<comment type="caution">
    <text evidence="2">The sequence shown here is derived from an EMBL/GenBank/DDBJ whole genome shotgun (WGS) entry which is preliminary data.</text>
</comment>
<gene>
    <name evidence="2" type="ORF">V6N11_027055</name>
</gene>
<dbReference type="EMBL" id="JBBPBN010000060">
    <property type="protein sequence ID" value="KAK8987299.1"/>
    <property type="molecule type" value="Genomic_DNA"/>
</dbReference>
<evidence type="ECO:0000256" key="1">
    <source>
        <dbReference type="SAM" id="MobiDB-lite"/>
    </source>
</evidence>